<dbReference type="InterPro" id="IPR036328">
    <property type="entry name" value="MliC_sf"/>
</dbReference>
<dbReference type="Proteomes" id="UP001166947">
    <property type="component" value="Unassembled WGS sequence"/>
</dbReference>
<organism evidence="2 3">
    <name type="scientific">Neisseria montereyensis</name>
    <dbReference type="NCBI Taxonomy" id="2973938"/>
    <lineage>
        <taxon>Bacteria</taxon>
        <taxon>Pseudomonadati</taxon>
        <taxon>Pseudomonadota</taxon>
        <taxon>Betaproteobacteria</taxon>
        <taxon>Neisseriales</taxon>
        <taxon>Neisseriaceae</taxon>
        <taxon>Neisseria</taxon>
    </lineage>
</organism>
<dbReference type="RefSeq" id="WP_259291068.1">
    <property type="nucleotide sequence ID" value="NZ_JANUXW010000002.1"/>
</dbReference>
<feature type="signal peptide" evidence="1">
    <location>
        <begin position="1"/>
        <end position="21"/>
    </location>
</feature>
<comment type="caution">
    <text evidence="2">The sequence shown here is derived from an EMBL/GenBank/DDBJ whole genome shotgun (WGS) entry which is preliminary data.</text>
</comment>
<reference evidence="2" key="1">
    <citation type="submission" date="2022-08" db="EMBL/GenBank/DDBJ databases">
        <authorList>
            <person name="Volokhov D.V."/>
            <person name="Furtak V.A."/>
            <person name="Zagorodnyaya T.A."/>
        </authorList>
    </citation>
    <scope>NUCLEOTIDE SEQUENCE</scope>
    <source>
        <strain evidence="2">CSL10203-ORH2</strain>
    </source>
</reference>
<evidence type="ECO:0000313" key="3">
    <source>
        <dbReference type="Proteomes" id="UP001166947"/>
    </source>
</evidence>
<proteinExistence type="predicted"/>
<evidence type="ECO:0000256" key="1">
    <source>
        <dbReference type="SAM" id="SignalP"/>
    </source>
</evidence>
<evidence type="ECO:0000313" key="2">
    <source>
        <dbReference type="EMBL" id="MCS4533259.1"/>
    </source>
</evidence>
<evidence type="ECO:0008006" key="4">
    <source>
        <dbReference type="Google" id="ProtNLM"/>
    </source>
</evidence>
<name>A0ABT2FAN0_9NEIS</name>
<accession>A0ABT2FAN0</accession>
<protein>
    <recommendedName>
        <fullName evidence="4">C-type lysozyme inhibitor domain-containing protein</fullName>
    </recommendedName>
</protein>
<reference evidence="2" key="2">
    <citation type="journal article" date="2023" name="Curr. Microbiol.">
        <title>Neisseria montereyensis sp. nov., Isolated from Oropharynx of California Sea Lion (Zalophus californianus): Genomic, Phylogenetic, and Phenotypic Study.</title>
        <authorList>
            <person name="Volokhov D.V."/>
            <person name="Zagorodnyaya T.A."/>
            <person name="Furtak V.A."/>
            <person name="Nattanmai G."/>
            <person name="Randall L."/>
            <person name="Jose S."/>
            <person name="Gao Y."/>
            <person name="Gulland F.M."/>
            <person name="Eisenberg T."/>
            <person name="Delmonte P."/>
            <person name="Blom J."/>
            <person name="Mitchell K.K."/>
        </authorList>
    </citation>
    <scope>NUCLEOTIDE SEQUENCE</scope>
    <source>
        <strain evidence="2">CSL10203-ORH2</strain>
    </source>
</reference>
<dbReference type="Gene3D" id="2.40.128.200">
    <property type="match status" value="1"/>
</dbReference>
<dbReference type="EMBL" id="JANUXW010000002">
    <property type="protein sequence ID" value="MCS4533259.1"/>
    <property type="molecule type" value="Genomic_DNA"/>
</dbReference>
<keyword evidence="3" id="KW-1185">Reference proteome</keyword>
<keyword evidence="1" id="KW-0732">Signal</keyword>
<gene>
    <name evidence="2" type="ORF">NXS09_02960</name>
</gene>
<feature type="chain" id="PRO_5047254551" description="C-type lysozyme inhibitor domain-containing protein" evidence="1">
    <location>
        <begin position="22"/>
        <end position="114"/>
    </location>
</feature>
<dbReference type="SUPFAM" id="SSF141488">
    <property type="entry name" value="YdhA-like"/>
    <property type="match status" value="1"/>
</dbReference>
<sequence>MMRYFILLPVLLCAACGSQKAVRPDAPTPLVVEAQTQTIHYQAGKNKRLTAIYNNSNSPLTVELRQGNTVETLQQIQSWAQGVEYGNATTRWHVQDSRATLKRKGSTTVYREVE</sequence>